<protein>
    <submittedName>
        <fullName evidence="1">Uncharacterized protein</fullName>
    </submittedName>
</protein>
<evidence type="ECO:0000313" key="2">
    <source>
        <dbReference type="Proteomes" id="UP000309997"/>
    </source>
</evidence>
<accession>A0ACC4BN25</accession>
<proteinExistence type="predicted"/>
<gene>
    <name evidence="1" type="ORF">D5086_017795</name>
</gene>
<dbReference type="EMBL" id="RCHU02000009">
    <property type="protein sequence ID" value="KAL3579960.1"/>
    <property type="molecule type" value="Genomic_DNA"/>
</dbReference>
<dbReference type="Proteomes" id="UP000309997">
    <property type="component" value="Unassembled WGS sequence"/>
</dbReference>
<organism evidence="1 2">
    <name type="scientific">Populus alba</name>
    <name type="common">White poplar</name>
    <dbReference type="NCBI Taxonomy" id="43335"/>
    <lineage>
        <taxon>Eukaryota</taxon>
        <taxon>Viridiplantae</taxon>
        <taxon>Streptophyta</taxon>
        <taxon>Embryophyta</taxon>
        <taxon>Tracheophyta</taxon>
        <taxon>Spermatophyta</taxon>
        <taxon>Magnoliopsida</taxon>
        <taxon>eudicotyledons</taxon>
        <taxon>Gunneridae</taxon>
        <taxon>Pentapetalae</taxon>
        <taxon>rosids</taxon>
        <taxon>fabids</taxon>
        <taxon>Malpighiales</taxon>
        <taxon>Salicaceae</taxon>
        <taxon>Saliceae</taxon>
        <taxon>Populus</taxon>
    </lineage>
</organism>
<keyword evidence="2" id="KW-1185">Reference proteome</keyword>
<reference evidence="1 2" key="1">
    <citation type="journal article" date="2024" name="Plant Biotechnol. J.">
        <title>Genome and CRISPR/Cas9 system of a widespread forest tree (Populus alba) in the world.</title>
        <authorList>
            <person name="Liu Y.J."/>
            <person name="Jiang P.F."/>
            <person name="Han X.M."/>
            <person name="Li X.Y."/>
            <person name="Wang H.M."/>
            <person name="Wang Y.J."/>
            <person name="Wang X.X."/>
            <person name="Zeng Q.Y."/>
        </authorList>
    </citation>
    <scope>NUCLEOTIDE SEQUENCE [LARGE SCALE GENOMIC DNA]</scope>
    <source>
        <strain evidence="2">cv. PAL-ZL1</strain>
    </source>
</reference>
<evidence type="ECO:0000313" key="1">
    <source>
        <dbReference type="EMBL" id="KAL3579960.1"/>
    </source>
</evidence>
<sequence length="1140" mass="127190">MGDYSRLKKNFRSQQSLGTAEKTVTSQARKSLDAMENLKPWKPNLSYADLRHEITEKVDNLSSQPLTNHQKQCRTAIEEEELVKYMSKLPSYLERGQTRKEKVLNVGVLDWRRLEKWQCRQKQMPARSSRHSLSSSDSSSPLSTEGSSVYSSRGQSCSPGHQRTCHPSLQFHPMSSPTKGNLPVKESIGKFQDVKGSRTSRVSERAKFIRADQPFPKNHPEFNPDQCKRKHKGPKINPESGTLANGLNHEGLKCMKTKMKTKTKATTKPPEGDFLKRSGELQEQKAYVDQTNERLILLIPRDSPQGTHSGVPHNSTMMLGQKEEEANQRSFADMPKEIFCPAVHSDVPHPCPLPYENGRHSERKWCSIDAENISFLPDSSQSVPHQVKIRMRPSRDTISKLEKPTVMLTDSSSKESSVADKKMSNLAAEKARSTSPFRRLSSGMSKISKNFSSKEGSSKPQLSSTSNSAQSGSEIAMASTCQENQSSDTQNATSRARSSPLRRLLDPMLKPKAANFHPSVEQLQKGSISTDKVCKSSNVHLDCMPGTAQIGKVKSETTAPCRISVSDSSKDKKHISSAFQALLQVAVKNGQPTFTFAVDNERDILAATMKKLSASREDDYSCIYNFYAIHEVKKKNARWINQGGKGKCHDYIPNVAQLKVSGSQFSNLTRQNYMAQSFAREFVLFAMDLQQAEQQTLDFQPNDELAAIVVKIPEVINRSTIRDGNRTNNCNNFSEVRCNSTSGNVQNQPILSSQNLINATVILPSGIHSLPNKGGPSSLLQRWRSGGSCDCGGWDLGCKLRILVNQNQINKKSSPGKACSAIDKFELVSQCGEENQPVFIMTPFKDGIYSVEFNTSLSTLQAFSLCIAVLDGKKLCEVSESSNLFEEKTSLETILSQNDGMRAPNRTVGEAALFTGLYGILLYTRTGSHFCWQYLAHNCSCIKQLAWLLAVVQTFLSLASCKHFTVHVFVSWYTVNSVAFFTDKKLPDLPERPAGLTSLPLLPQSRYEDSKNKEEHLPLLTGMSAKWRAQMDHEVEARSIEAEAYSSGRIRSCLLSVKERNTDASCCFFTLVGSLTSPQCSWGWRPQCVCVLALPECWQIGWRSKVSCWEQNARLVLEIFYHGIISHDVSFVADILAWFL</sequence>
<comment type="caution">
    <text evidence="1">The sequence shown here is derived from an EMBL/GenBank/DDBJ whole genome shotgun (WGS) entry which is preliminary data.</text>
</comment>
<name>A0ACC4BN25_POPAL</name>